<feature type="transmembrane region" description="Helical" evidence="3">
    <location>
        <begin position="304"/>
        <end position="325"/>
    </location>
</feature>
<dbReference type="SUPFAM" id="SSF48208">
    <property type="entry name" value="Six-hairpin glycosidases"/>
    <property type="match status" value="1"/>
</dbReference>
<dbReference type="Pfam" id="PF17167">
    <property type="entry name" value="Glyco_hydro_94"/>
    <property type="match status" value="1"/>
</dbReference>
<keyword evidence="3" id="KW-0472">Membrane</keyword>
<feature type="transmembrane region" description="Helical" evidence="3">
    <location>
        <begin position="772"/>
        <end position="794"/>
    </location>
</feature>
<keyword evidence="3" id="KW-1133">Transmembrane helix</keyword>
<dbReference type="Pfam" id="PF06165">
    <property type="entry name" value="GH94_b-supersand"/>
    <property type="match status" value="2"/>
</dbReference>
<evidence type="ECO:0000256" key="1">
    <source>
        <dbReference type="ARBA" id="ARBA00022676"/>
    </source>
</evidence>
<feature type="transmembrane region" description="Helical" evidence="3">
    <location>
        <begin position="853"/>
        <end position="873"/>
    </location>
</feature>
<evidence type="ECO:0000313" key="8">
    <source>
        <dbReference type="Proteomes" id="UP000661918"/>
    </source>
</evidence>
<protein>
    <submittedName>
        <fullName evidence="7">Cyclic beta 1-2 glucan synthetase</fullName>
    </submittedName>
</protein>
<dbReference type="InterPro" id="IPR052047">
    <property type="entry name" value="GH94_Enzymes"/>
</dbReference>
<organism evidence="7 8">
    <name type="scientific">Deinococcus aerophilus</name>
    <dbReference type="NCBI Taxonomy" id="522488"/>
    <lineage>
        <taxon>Bacteria</taxon>
        <taxon>Thermotogati</taxon>
        <taxon>Deinococcota</taxon>
        <taxon>Deinococci</taxon>
        <taxon>Deinococcales</taxon>
        <taxon>Deinococcaceae</taxon>
        <taxon>Deinococcus</taxon>
    </lineage>
</organism>
<dbReference type="Gene3D" id="1.50.10.10">
    <property type="match status" value="1"/>
</dbReference>
<dbReference type="Gene3D" id="2.60.420.10">
    <property type="entry name" value="Maltose phosphorylase, domain 3"/>
    <property type="match status" value="1"/>
</dbReference>
<feature type="domain" description="Glycoamylase-like" evidence="5">
    <location>
        <begin position="1259"/>
        <end position="1455"/>
    </location>
</feature>
<dbReference type="InterPro" id="IPR019282">
    <property type="entry name" value="Glycoamylase-like_cons_dom"/>
</dbReference>
<evidence type="ECO:0000313" key="7">
    <source>
        <dbReference type="EMBL" id="GGM19432.1"/>
    </source>
</evidence>
<keyword evidence="1" id="KW-0328">Glycosyltransferase</keyword>
<accession>A0ABQ2GY54</accession>
<dbReference type="SMART" id="SM01068">
    <property type="entry name" value="CBM_X"/>
    <property type="match status" value="2"/>
</dbReference>
<feature type="domain" description="Glycosyl hydrolase 94 supersandwich" evidence="4">
    <location>
        <begin position="1515"/>
        <end position="1784"/>
    </location>
</feature>
<evidence type="ECO:0000259" key="4">
    <source>
        <dbReference type="Pfam" id="PF06165"/>
    </source>
</evidence>
<dbReference type="Pfam" id="PF10091">
    <property type="entry name" value="Glycoamylase"/>
    <property type="match status" value="1"/>
</dbReference>
<dbReference type="InterPro" id="IPR037018">
    <property type="entry name" value="GH65_N"/>
</dbReference>
<dbReference type="PANTHER" id="PTHR37469">
    <property type="entry name" value="CELLOBIONIC ACID PHOSPHORYLASE-RELATED"/>
    <property type="match status" value="1"/>
</dbReference>
<dbReference type="Gene3D" id="1.50.10.140">
    <property type="match status" value="2"/>
</dbReference>
<feature type="domain" description="Glycosyl hydrolase 94 supersandwich" evidence="4">
    <location>
        <begin position="2012"/>
        <end position="2281"/>
    </location>
</feature>
<evidence type="ECO:0000259" key="5">
    <source>
        <dbReference type="Pfam" id="PF10091"/>
    </source>
</evidence>
<dbReference type="InterPro" id="IPR012341">
    <property type="entry name" value="6hp_glycosidase-like_sf"/>
</dbReference>
<dbReference type="InterPro" id="IPR010383">
    <property type="entry name" value="Glyco_hydrolase_94_b-supersand"/>
</dbReference>
<name>A0ABQ2GY54_9DEIO</name>
<dbReference type="Proteomes" id="UP000661918">
    <property type="component" value="Unassembled WGS sequence"/>
</dbReference>
<evidence type="ECO:0000259" key="6">
    <source>
        <dbReference type="Pfam" id="PF17167"/>
    </source>
</evidence>
<dbReference type="EMBL" id="BMOM01000036">
    <property type="protein sequence ID" value="GGM19432.1"/>
    <property type="molecule type" value="Genomic_DNA"/>
</dbReference>
<feature type="domain" description="Glycosyl hydrolase 94 catalytic" evidence="6">
    <location>
        <begin position="2295"/>
        <end position="2717"/>
    </location>
</feature>
<feature type="transmembrane region" description="Helical" evidence="3">
    <location>
        <begin position="825"/>
        <end position="846"/>
    </location>
</feature>
<dbReference type="InterPro" id="IPR033432">
    <property type="entry name" value="GH94_catalytic"/>
</dbReference>
<feature type="transmembrane region" description="Helical" evidence="3">
    <location>
        <begin position="331"/>
        <end position="359"/>
    </location>
</feature>
<dbReference type="Gene3D" id="2.70.98.40">
    <property type="entry name" value="Glycoside hydrolase, family 65, N-terminal domain"/>
    <property type="match status" value="2"/>
</dbReference>
<dbReference type="InterPro" id="IPR011013">
    <property type="entry name" value="Gal_mutarotase_sf_dom"/>
</dbReference>
<feature type="transmembrane region" description="Helical" evidence="3">
    <location>
        <begin position="705"/>
        <end position="723"/>
    </location>
</feature>
<proteinExistence type="predicted"/>
<dbReference type="PANTHER" id="PTHR37469:SF2">
    <property type="entry name" value="CELLOBIONIC ACID PHOSPHORYLASE"/>
    <property type="match status" value="1"/>
</dbReference>
<feature type="transmembrane region" description="Helical" evidence="3">
    <location>
        <begin position="729"/>
        <end position="751"/>
    </location>
</feature>
<comment type="caution">
    <text evidence="7">The sequence shown here is derived from an EMBL/GenBank/DDBJ whole genome shotgun (WGS) entry which is preliminary data.</text>
</comment>
<keyword evidence="3" id="KW-0812">Transmembrane</keyword>
<dbReference type="InterPro" id="IPR037824">
    <property type="entry name" value="GH94N_2_NdvB"/>
</dbReference>
<dbReference type="SUPFAM" id="SSF74650">
    <property type="entry name" value="Galactose mutarotase-like"/>
    <property type="match status" value="2"/>
</dbReference>
<keyword evidence="2" id="KW-0808">Transferase</keyword>
<evidence type="ECO:0000256" key="2">
    <source>
        <dbReference type="ARBA" id="ARBA00022679"/>
    </source>
</evidence>
<gene>
    <name evidence="7" type="primary">ndvB</name>
    <name evidence="7" type="ORF">GCM10010841_29340</name>
</gene>
<dbReference type="InterPro" id="IPR008928">
    <property type="entry name" value="6-hairpin_glycosidase_sf"/>
</dbReference>
<keyword evidence="8" id="KW-1185">Reference proteome</keyword>
<dbReference type="RefSeq" id="WP_188905104.1">
    <property type="nucleotide sequence ID" value="NZ_BMOM01000036.1"/>
</dbReference>
<evidence type="ECO:0000256" key="3">
    <source>
        <dbReference type="SAM" id="Phobius"/>
    </source>
</evidence>
<reference evidence="8" key="1">
    <citation type="journal article" date="2019" name="Int. J. Syst. Evol. Microbiol.">
        <title>The Global Catalogue of Microorganisms (GCM) 10K type strain sequencing project: providing services to taxonomists for standard genome sequencing and annotation.</title>
        <authorList>
            <consortium name="The Broad Institute Genomics Platform"/>
            <consortium name="The Broad Institute Genome Sequencing Center for Infectious Disease"/>
            <person name="Wu L."/>
            <person name="Ma J."/>
        </authorList>
    </citation>
    <scope>NUCLEOTIDE SEQUENCE [LARGE SCALE GENOMIC DNA]</scope>
    <source>
        <strain evidence="8">JCM 15443</strain>
    </source>
</reference>
<sequence>MNAAEVAANGAGAGGRHLEKRAAALAAAHAEVTVAGRAVWSGLHTQLRAAGKHLDRQVVRSGRRHGPELRPADEWLLDNAHVAEVALRQTRRDLPPGFVRELPQLRGGARRVQALAQALLEALDDSFESFPAARFVTAYQRGQPLTLGEVWALPAFLRLDTLERLVTAAGGPDAAGRDEGVAQAVRTLRALAGQDWRSFAEQISVVEAELRLDPAGVYPRMDFATRDRYRRAVEELARTCGRPEAEVARAAVALVASGVPGAADAPNHVGHVLIAGGRAALERVLGDRPGGWTRLRRAVGRARLGLYFAALGVLGAVTLGGLLAAGLRTGAAPWALAALLALAFAPALVNAATLLNWALTSLVPPRVLPKMDRSGPVPAGSETLVAVPCLLTDTGELDALLQTLERHHLGNGDRRVRFALLSDFTDAPQEVMPGDAALLARTQAGIAALNDRYGEEVFFLFHRPRLHNPREGCWMGWERKRGKLMALNRLLLCGENTAFTVPAQRPPGLEGVRYVLTLDADTELQPGSVRALVATFDHPLNRPRWNAAGRLETGFTVLQPRLETHPVSARDSAYARALSGGRGLDLYSQAVSEAYQDLFGDGIFAGKGLYDLAAFDRSVRGQIPDDQVLSHDLLEGALGRVGWVSDSVLIEASPSHYLAFTRRLERWVRGDWQLLGWLVRRGAADGGPGIRGLGRWKIAHNLLRSLHLPGVLGLLVLAWSGAIGPPLPWTLLALLALATPLAASGVSGLLGSVRVRSSEQLLTALVEEGQRLLLVLVFLPHHSGVVLGAVGRALGRTFVTGRRRLEWTAAARVSRSLDRRVGSGWVWAEMWGAPALAAALMAALAAGLLRPPLILAAPLLLAWFGSPHLAWWLSRAPGHGRASLTEPQRAELRGLARRTWLFFERFVGPDDHWLPPDHFQEQPLGVSAHRTSPTNIGLLLTSTLSAHDLGYLGPLELTLRLRATLESMRRLEHHSGHLLNWYDTRTLAPLHPPYVSTVDSGNLLGCLIAVRQGLLELPAEPVWQAQRWTGLLDTLALLHAALERAGVAAAEARKWCAQAAQDVRAAVPRPGAWSALLTDLCGDRLARLEAAVLQLAEEAQPPPDEETLWEVGTWIDRLRHHVVNLREQRDRFVPWLGACAAAPDGLRTSAGWAGMEALPTLPPLHELPELYVQAWAALDGLEAGADDAGRAWCAGLRSGLQEAADHTRAWLEEVRALAALAEAEIVGARWDFLFDAQRQVFRLGYRTDLERPDDNAYDLLASESRLASFLAIALRQIGPAHWLHLARPMTRVGGRRVLLSWSGTAFEYLMPGLLMKTPPHTLLGVACASAVDTQRAHGRHHGVPWGVSESGYYHFDAGLNYQYRAFGVPGLGLQRGLGDDLVVAPYASLLALPWQPAATLRNLERLRAGGVTGRYGCYEAADYTPGRLPVGVRVGLVRSYMAHHQGMTLVSLGNVLGRRSMVERFHADPRVSGAELLLYEQVPYSVPLERLQLDERRAPPGEVPGLSLDPWSAPPGGPVPQLHLLSNGRYSLLISESGGGSSRWNDLELSRFRADPALQDWGSWLYLQDLDSGVCWSPARQPVGGGADEEDTVFSGHAARFHRRAHGVMSLLEVTVDPDQDAELRRLILRNETQTTRRLRVTGEVEAALSGPGADRAHPAFNKLFVQSEWCPDERTLLLSRRPRSAGEPPVWWGHLLVRRTGPLQALSWTASRKAFLGRHGTPRAPAALAQDAGALPGTVGQALDPVAALQTEVILRPGEEVTLAWAAVADATRAGALALARRFAAWPRIDEAFVSGDAAAGRALRAAGIGTPELELGARLLAALTYPRPEWRADAAELRANTLGQRDLWALGVSGDQPTVLLEVHAAPELEVLSQLLRLHRYWRERGMQIDLAVLNVGDQGYGQDVALAVGRLVTDSGAEPWLGRRGGVFVLRADALGEAERRLLRASAVVVLSSAAGSLDHQLRPGPEPAELPPLLPVRPPGQGGSEGSGAAEALDFWNGLGGFGSGGAEYVLDLGPGDGTPRPWVNVIASPGGGFVVSESGGGFSWAGNSGENRLTVWSNDPVGDRPGEALYLRDEETAEVWSPTPQPAPAPAPYRVRHGWGYTVFTHHSHGLRQTLRLYAAPDAPVKVIALHLHNDEPRGRRLTATYFAEWVLGAQRDVQAPHLIPDYDGARGALLVRNPWAADVPAQVAFLASTHTPHGVTADRVEFLGRHGDLSRPAALQRVGLRGNVDPGGDPCAALQVHVDLPAGGEQNLAFVLGAGADAAEAERLLDAYRDPERLETVWNAARASWRTVLGAVTVQTPDPALDTLLNGWLLYQTLSCRVWGRSALYQSSGAYGFRDQLQDVLALLHAAPELARAQILLAAAHQFTQGDVLHWWHPPHSRGVRTRISDDLLWLPYVTCGYVGATGDAAILDESVAFLSADELGPQEHERYDTFGPGPAAPLYEHLLRAVRRAGTSGPHGLPLMGGGDWNDGMNLVGAGGQGESVWLGWFLHTVLIRMIPICRARGDAASAATFQAQAGQLRANLEAHAWDGGWYLRAFYDDGTPLGSAQNRECRIDALSQSWAVLSGAADPARARTAMEAVDRYLVREEDGLILLLTPPFDRSRHHPGYIQGYPPGIRENGGQYSHAAVWTAWAFAALGDAGRAHRLFGLLNPISHTRTPRGVGRFQTEPYVMPADVSSNPQHVGMGGWSWYTGSAAWMYRLGLEGLLGITREGPALRVRPCIPDDWPEYRVTYRYGRSEYALHVINTRAGQPPHRQLDGRPLDGDGIPLVDDGQLHRIEIQL</sequence>
<dbReference type="CDD" id="cd11756">
    <property type="entry name" value="GH94N_ChvB_NdvB_1_like"/>
    <property type="match status" value="1"/>
</dbReference>